<proteinExistence type="predicted"/>
<sequence length="85" mass="9540">MICNIEKCKELIDDAATIKTLENLNALGEHFGRYVDRRIGEAASKRAGLTYLPAVEPADSYAAKEQKFADLVSQFLAWADKEYEN</sequence>
<evidence type="ECO:0000313" key="1">
    <source>
        <dbReference type="EMBL" id="QDU29445.1"/>
    </source>
</evidence>
<dbReference type="KEGG" id="aagg:ETAA8_45550"/>
<name>A0A517YGT6_9BACT</name>
<evidence type="ECO:0000313" key="2">
    <source>
        <dbReference type="Proteomes" id="UP000315017"/>
    </source>
</evidence>
<protein>
    <submittedName>
        <fullName evidence="1">Uncharacterized protein</fullName>
    </submittedName>
</protein>
<organism evidence="1 2">
    <name type="scientific">Anatilimnocola aggregata</name>
    <dbReference type="NCBI Taxonomy" id="2528021"/>
    <lineage>
        <taxon>Bacteria</taxon>
        <taxon>Pseudomonadati</taxon>
        <taxon>Planctomycetota</taxon>
        <taxon>Planctomycetia</taxon>
        <taxon>Pirellulales</taxon>
        <taxon>Pirellulaceae</taxon>
        <taxon>Anatilimnocola</taxon>
    </lineage>
</organism>
<gene>
    <name evidence="1" type="ORF">ETAA8_45550</name>
</gene>
<dbReference type="EMBL" id="CP036274">
    <property type="protein sequence ID" value="QDU29445.1"/>
    <property type="molecule type" value="Genomic_DNA"/>
</dbReference>
<dbReference type="AlphaFoldDB" id="A0A517YGT6"/>
<accession>A0A517YGT6</accession>
<keyword evidence="2" id="KW-1185">Reference proteome</keyword>
<dbReference type="Proteomes" id="UP000315017">
    <property type="component" value="Chromosome"/>
</dbReference>
<reference evidence="1 2" key="1">
    <citation type="submission" date="2019-02" db="EMBL/GenBank/DDBJ databases">
        <title>Deep-cultivation of Planctomycetes and their phenomic and genomic characterization uncovers novel biology.</title>
        <authorList>
            <person name="Wiegand S."/>
            <person name="Jogler M."/>
            <person name="Boedeker C."/>
            <person name="Pinto D."/>
            <person name="Vollmers J."/>
            <person name="Rivas-Marin E."/>
            <person name="Kohn T."/>
            <person name="Peeters S.H."/>
            <person name="Heuer A."/>
            <person name="Rast P."/>
            <person name="Oberbeckmann S."/>
            <person name="Bunk B."/>
            <person name="Jeske O."/>
            <person name="Meyerdierks A."/>
            <person name="Storesund J.E."/>
            <person name="Kallscheuer N."/>
            <person name="Luecker S."/>
            <person name="Lage O.M."/>
            <person name="Pohl T."/>
            <person name="Merkel B.J."/>
            <person name="Hornburger P."/>
            <person name="Mueller R.-W."/>
            <person name="Bruemmer F."/>
            <person name="Labrenz M."/>
            <person name="Spormann A.M."/>
            <person name="Op den Camp H."/>
            <person name="Overmann J."/>
            <person name="Amann R."/>
            <person name="Jetten M.S.M."/>
            <person name="Mascher T."/>
            <person name="Medema M.H."/>
            <person name="Devos D.P."/>
            <person name="Kaster A.-K."/>
            <person name="Ovreas L."/>
            <person name="Rohde M."/>
            <person name="Galperin M.Y."/>
            <person name="Jogler C."/>
        </authorList>
    </citation>
    <scope>NUCLEOTIDE SEQUENCE [LARGE SCALE GENOMIC DNA]</scope>
    <source>
        <strain evidence="1 2">ETA_A8</strain>
    </source>
</reference>